<accession>A0A8R1EUL3</accession>
<dbReference type="Proteomes" id="UP000005237">
    <property type="component" value="Unassembled WGS sequence"/>
</dbReference>
<dbReference type="GO" id="GO:0003676">
    <property type="term" value="F:nucleic acid binding"/>
    <property type="evidence" value="ECO:0007669"/>
    <property type="project" value="InterPro"/>
</dbReference>
<reference evidence="1" key="2">
    <citation type="submission" date="2022-06" db="UniProtKB">
        <authorList>
            <consortium name="EnsemblMetazoa"/>
        </authorList>
    </citation>
    <scope>IDENTIFICATION</scope>
    <source>
        <strain evidence="1">DF5081</strain>
    </source>
</reference>
<dbReference type="Gene3D" id="3.30.420.10">
    <property type="entry name" value="Ribonuclease H-like superfamily/Ribonuclease H"/>
    <property type="match status" value="1"/>
</dbReference>
<evidence type="ECO:0000313" key="2">
    <source>
        <dbReference type="Proteomes" id="UP000005237"/>
    </source>
</evidence>
<keyword evidence="2" id="KW-1185">Reference proteome</keyword>
<dbReference type="InterPro" id="IPR036397">
    <property type="entry name" value="RNaseH_sf"/>
</dbReference>
<protein>
    <recommendedName>
        <fullName evidence="3">Tc1-like transposase DDE domain-containing protein</fullName>
    </recommendedName>
</protein>
<organism evidence="1 2">
    <name type="scientific">Caenorhabditis japonica</name>
    <dbReference type="NCBI Taxonomy" id="281687"/>
    <lineage>
        <taxon>Eukaryota</taxon>
        <taxon>Metazoa</taxon>
        <taxon>Ecdysozoa</taxon>
        <taxon>Nematoda</taxon>
        <taxon>Chromadorea</taxon>
        <taxon>Rhabditida</taxon>
        <taxon>Rhabditina</taxon>
        <taxon>Rhabditomorpha</taxon>
        <taxon>Rhabditoidea</taxon>
        <taxon>Rhabditidae</taxon>
        <taxon>Peloderinae</taxon>
        <taxon>Caenorhabditis</taxon>
    </lineage>
</organism>
<evidence type="ECO:0000313" key="1">
    <source>
        <dbReference type="EnsemblMetazoa" id="CJA40789.1"/>
    </source>
</evidence>
<dbReference type="EnsemblMetazoa" id="CJA40789.1">
    <property type="protein sequence ID" value="CJA40789.1"/>
    <property type="gene ID" value="WBGene00216637"/>
</dbReference>
<name>A0A8R1EUL3_CAEJA</name>
<proteinExistence type="predicted"/>
<reference evidence="2" key="1">
    <citation type="submission" date="2010-08" db="EMBL/GenBank/DDBJ databases">
        <authorList>
            <consortium name="Caenorhabditis japonica Sequencing Consortium"/>
            <person name="Wilson R.K."/>
        </authorList>
    </citation>
    <scope>NUCLEOTIDE SEQUENCE [LARGE SCALE GENOMIC DNA]</scope>
    <source>
        <strain evidence="2">DF5081</strain>
    </source>
</reference>
<dbReference type="AlphaFoldDB" id="A0A8R1EUL3"/>
<evidence type="ECO:0008006" key="3">
    <source>
        <dbReference type="Google" id="ProtNLM"/>
    </source>
</evidence>
<sequence length="113" mass="12574">MEKEGRTASNSSKIPNEINSALGLDVCSFFVPFFRNRRRSHTLQQDNAAIHSSNFTKNWLAAKGIKVLNWPACSGFQSDQELTSKLLCNVSGMLSASVNQRNSLPLGRTEWSK</sequence>